<keyword evidence="1" id="KW-0677">Repeat</keyword>
<dbReference type="InterPro" id="IPR016024">
    <property type="entry name" value="ARM-type_fold"/>
</dbReference>
<dbReference type="Pfam" id="PF21047">
    <property type="entry name" value="HEAT_Maestro"/>
    <property type="match status" value="1"/>
</dbReference>
<dbReference type="InterPro" id="IPR045206">
    <property type="entry name" value="Maestro_heat-like_prot"/>
</dbReference>
<organism evidence="6">
    <name type="scientific">Rhipicephalus pulchellus</name>
    <name type="common">Yellow backed tick</name>
    <name type="synonym">Dermacentor pulchellus</name>
    <dbReference type="NCBI Taxonomy" id="72859"/>
    <lineage>
        <taxon>Eukaryota</taxon>
        <taxon>Metazoa</taxon>
        <taxon>Ecdysozoa</taxon>
        <taxon>Arthropoda</taxon>
        <taxon>Chelicerata</taxon>
        <taxon>Arachnida</taxon>
        <taxon>Acari</taxon>
        <taxon>Parasitiformes</taxon>
        <taxon>Ixodida</taxon>
        <taxon>Ixodoidea</taxon>
        <taxon>Ixodidae</taxon>
        <taxon>Rhipicephalinae</taxon>
        <taxon>Rhipicephalus</taxon>
        <taxon>Rhipicephalus</taxon>
    </lineage>
</organism>
<evidence type="ECO:0000259" key="3">
    <source>
        <dbReference type="Pfam" id="PF23210"/>
    </source>
</evidence>
<dbReference type="SUPFAM" id="SSF48371">
    <property type="entry name" value="ARM repeat"/>
    <property type="match status" value="3"/>
</dbReference>
<dbReference type="InterPro" id="IPR048465">
    <property type="entry name" value="Maestro-like_HEAT"/>
</dbReference>
<feature type="non-terminal residue" evidence="6">
    <location>
        <position position="1"/>
    </location>
</feature>
<dbReference type="Gene3D" id="1.25.10.10">
    <property type="entry name" value="Leucine-rich Repeat Variant"/>
    <property type="match status" value="4"/>
</dbReference>
<evidence type="ECO:0000259" key="2">
    <source>
        <dbReference type="Pfam" id="PF21047"/>
    </source>
</evidence>
<dbReference type="InterPro" id="IPR055406">
    <property type="entry name" value="HEAT_Maestro"/>
</dbReference>
<accession>L7MK87</accession>
<feature type="domain" description="MROH2B-like N-terminal HEAT-repeats" evidence="4">
    <location>
        <begin position="75"/>
        <end position="290"/>
    </location>
</feature>
<dbReference type="InterPro" id="IPR056282">
    <property type="entry name" value="MROH2B-like_N_HEAT"/>
</dbReference>
<evidence type="ECO:0000259" key="4">
    <source>
        <dbReference type="Pfam" id="PF23221"/>
    </source>
</evidence>
<dbReference type="GO" id="GO:0005737">
    <property type="term" value="C:cytoplasm"/>
    <property type="evidence" value="ECO:0007669"/>
    <property type="project" value="TreeGrafter"/>
</dbReference>
<evidence type="ECO:0000256" key="1">
    <source>
        <dbReference type="ARBA" id="ARBA00022737"/>
    </source>
</evidence>
<dbReference type="PANTHER" id="PTHR23120">
    <property type="entry name" value="MAESTRO-RELATED HEAT DOMAIN-CONTAINING"/>
    <property type="match status" value="1"/>
</dbReference>
<feature type="domain" description="Maestro/Maestro-like HEAT-repeats" evidence="5">
    <location>
        <begin position="1409"/>
        <end position="1683"/>
    </location>
</feature>
<dbReference type="PANTHER" id="PTHR23120:SF0">
    <property type="entry name" value="MAESTRO HEAT-LIKE REPEAT FAMILY MEMBER 1"/>
    <property type="match status" value="1"/>
</dbReference>
<dbReference type="Pfam" id="PF23210">
    <property type="entry name" value="HEAT_Maestro_2"/>
    <property type="match status" value="1"/>
</dbReference>
<dbReference type="InterPro" id="IPR055408">
    <property type="entry name" value="HEAT_MROH2B-like"/>
</dbReference>
<reference evidence="6" key="2">
    <citation type="journal article" date="2015" name="J. Proteomics">
        <title>Sexual differences in the sialomes of the zebra tick, Rhipicephalus pulchellus.</title>
        <authorList>
            <person name="Tan A.W."/>
            <person name="Francischetti I.M."/>
            <person name="Slovak M."/>
            <person name="Kini R.M."/>
            <person name="Ribeiro J.M."/>
        </authorList>
    </citation>
    <scope>NUCLEOTIDE SEQUENCE</scope>
    <source>
        <tissue evidence="6">Salivary gland</tissue>
    </source>
</reference>
<feature type="domain" description="MROH2B-like HEAT-repeats" evidence="3">
    <location>
        <begin position="294"/>
        <end position="955"/>
    </location>
</feature>
<reference evidence="6" key="1">
    <citation type="submission" date="2012-11" db="EMBL/GenBank/DDBJ databases">
        <authorList>
            <person name="Lucero-Rivera Y.E."/>
            <person name="Tovar-Ramirez D."/>
        </authorList>
    </citation>
    <scope>NUCLEOTIDE SEQUENCE</scope>
    <source>
        <tissue evidence="6">Salivary gland</tissue>
    </source>
</reference>
<dbReference type="Pfam" id="PF23227">
    <property type="entry name" value="HEAT_MROH2B_C"/>
    <property type="match status" value="1"/>
</dbReference>
<feature type="domain" description="Maestro-like HEAT-repeats" evidence="2">
    <location>
        <begin position="980"/>
        <end position="1203"/>
    </location>
</feature>
<dbReference type="Pfam" id="PF23221">
    <property type="entry name" value="HEAT_MROH2B_1st"/>
    <property type="match status" value="1"/>
</dbReference>
<name>L7MK87_RHIPC</name>
<evidence type="ECO:0000313" key="6">
    <source>
        <dbReference type="EMBL" id="JAA63569.1"/>
    </source>
</evidence>
<proteinExistence type="evidence at transcript level"/>
<sequence>RCLIFEGRVGTANATAKVFHLTDQHQASIEVRASKMVTDASFKTGGQVDGIVAALVESLGDKQDSVCRAVSHSLQVIGNHWPNLVLSSCHDYLTKESKLSSSHRNLLFTVMHEVCKDSVDKLDKALLNNVCKTTIEEMTRTKEMAKDSVLCRIVIALGRQHPHETMELVQAKFQPGSLPHPLVLETLAGLALANPFGIMPFLKALLGTMLPMLSGARTEQLKWAMAFALGRFSEAIVEYLSNIEKAPDPSVQKASFATEIISAFDFLLANWLQAREAKVRAESAVTLGYMAQLLSKSKLEEQLPKLLPSLIALYRKQHDCFPVSKGLCLVLEAATEYKCLVLEQHLDVLNNSLFLQVCNPPDYTEPASVRNHNESLRCFTVLATMFPDRLTAFLLMKAENSNDKTRIGALTVLKHIINCAGTTEQDPNLDERMRSIILGLQSSFSDPSNKAKKVLAQVIVALAHHGYLEANGGHSMVEFLVRQCALPDDTAKRPTDFDYVSNEALRTMCENVLQLLTTTVDDIDKIMWPSLFEYLLCEELTPAVGIICKCLANFASKKRDAGYPIEINYEKHTNVPKPQELLARLLVVLGSPLMHHHRGVHVLRLLRCLPALVHRNLVALWDTVLPQMTSQLQSALDNPENGLDREAWREQIVDLTQRCFVEVDKEEWTLSLGKAMQAQLSLYSAYPDDKCMLLQLLGAVMKKVSSKQFINGALDKIFEHINHVHPREREGCALAVGMCAASHLDAVVVKLEQVAKDDLRKNSGILSFLKDITGDSYHEKLLATVVLSYGHVSMRAPASILTTRIETPILRSAAKFYQASKDPSVRHAMLRTVKMIADAVHPDKLQEQYVFYSRGELVNEMQQLLKAENPALVTSTTRALVLMALASLVKLDPPLPPSEISALVTMAVSRVYPLPVRSPPIAYDDAASGDQAHNHSELVAGSLSALDQFLAELLSKDRTPDNLQLIIRVLVPWLNSKQEHERERCLNSIWELMMLYSSHIESGVFRMFSCFGFVLGTLVPRCTDSSISIRNTALTCIHLSLEINNKSQSLSSKEDTDFHGVDDLQANIQKSDPETFHMISKELAKTLAKKVPSIQLLSLAETLLQGLKDPVPSSSSGAAHVLSGLLQLRGAELRGEVAHLVEGLHQQLSHVHSPQTQSEALEVVRTLAQHHSSLVVNALLTYPLPYDKHVCECWSALAKDPAMGASIVNHLLEMLDNQGATEYQPDPKSQRGTIRVAVRDVLAAICALQEMFNTAGMESCAKEAFGHVFSALLLAAASYVGVSAVSFISTNTAAKQESGTSPKLLPLRCALQAFEAFLRRAGQEEIVASMEKDGHWDSMEQDDVFPDSITVLAGLMCQQCPWHMAGVVSGLQNRLGSSPLETQRLAVLALFAELLSQPFEGAPLLAEPLMNHLLGSLADPSLAVRRLCLRSLAHLGRAEGHLVHRYSSTVLSAMISGLDDKDDTEQKIMLEAINGLTTLLCHADQHDVGSFITTVALRLRPMFEKEKCEVRAAAFKLFGDLARFAEGEFRDAFVEQAISNVITLLVHLNEGDKHVVKACKATLKKLGPLLGSEEVNNMFQRHLPDGSHLHYSEFISDLTKVMVIDLEQHMSTFVTLCLGHMKSLNPTIQCNAVLLLGCLLGNARPELRKDLPCERACSALVLLLKAELPEQRCRAAEALSLLHGC</sequence>
<dbReference type="InterPro" id="IPR011989">
    <property type="entry name" value="ARM-like"/>
</dbReference>
<evidence type="ECO:0008006" key="7">
    <source>
        <dbReference type="Google" id="ProtNLM"/>
    </source>
</evidence>
<protein>
    <recommendedName>
        <fullName evidence="7">Heat domain-containing protein</fullName>
    </recommendedName>
</protein>
<dbReference type="EMBL" id="GACK01001465">
    <property type="protein sequence ID" value="JAA63569.1"/>
    <property type="molecule type" value="mRNA"/>
</dbReference>
<evidence type="ECO:0000259" key="5">
    <source>
        <dbReference type="Pfam" id="PF23227"/>
    </source>
</evidence>